<evidence type="ECO:0008006" key="5">
    <source>
        <dbReference type="Google" id="ProtNLM"/>
    </source>
</evidence>
<keyword evidence="2" id="KW-0732">Signal</keyword>
<feature type="compositionally biased region" description="Polar residues" evidence="1">
    <location>
        <begin position="866"/>
        <end position="879"/>
    </location>
</feature>
<protein>
    <recommendedName>
        <fullName evidence="5">VWFC domain-containing protein</fullName>
    </recommendedName>
</protein>
<dbReference type="OrthoDB" id="8059733at2759"/>
<evidence type="ECO:0000256" key="1">
    <source>
        <dbReference type="SAM" id="MobiDB-lite"/>
    </source>
</evidence>
<feature type="compositionally biased region" description="Basic and acidic residues" evidence="1">
    <location>
        <begin position="319"/>
        <end position="337"/>
    </location>
</feature>
<feature type="compositionally biased region" description="Polar residues" evidence="1">
    <location>
        <begin position="456"/>
        <end position="470"/>
    </location>
</feature>
<feature type="compositionally biased region" description="Low complexity" evidence="1">
    <location>
        <begin position="600"/>
        <end position="626"/>
    </location>
</feature>
<feature type="region of interest" description="Disordered" evidence="1">
    <location>
        <begin position="756"/>
        <end position="781"/>
    </location>
</feature>
<organism evidence="3 4">
    <name type="scientific">Lucilia cuprina</name>
    <name type="common">Green bottle fly</name>
    <name type="synonym">Australian sheep blowfly</name>
    <dbReference type="NCBI Taxonomy" id="7375"/>
    <lineage>
        <taxon>Eukaryota</taxon>
        <taxon>Metazoa</taxon>
        <taxon>Ecdysozoa</taxon>
        <taxon>Arthropoda</taxon>
        <taxon>Hexapoda</taxon>
        <taxon>Insecta</taxon>
        <taxon>Pterygota</taxon>
        <taxon>Neoptera</taxon>
        <taxon>Endopterygota</taxon>
        <taxon>Diptera</taxon>
        <taxon>Brachycera</taxon>
        <taxon>Muscomorpha</taxon>
        <taxon>Oestroidea</taxon>
        <taxon>Calliphoridae</taxon>
        <taxon>Luciliinae</taxon>
        <taxon>Lucilia</taxon>
    </lineage>
</organism>
<feature type="region of interest" description="Disordered" evidence="1">
    <location>
        <begin position="583"/>
        <end position="632"/>
    </location>
</feature>
<dbReference type="OMA" id="HFHESES"/>
<dbReference type="EMBL" id="JRES01000497">
    <property type="protein sequence ID" value="KNC30778.1"/>
    <property type="molecule type" value="Genomic_DNA"/>
</dbReference>
<dbReference type="Proteomes" id="UP000037069">
    <property type="component" value="Unassembled WGS sequence"/>
</dbReference>
<feature type="region of interest" description="Disordered" evidence="1">
    <location>
        <begin position="851"/>
        <end position="879"/>
    </location>
</feature>
<feature type="region of interest" description="Disordered" evidence="1">
    <location>
        <begin position="254"/>
        <end position="273"/>
    </location>
</feature>
<comment type="caution">
    <text evidence="3">The sequence shown here is derived from an EMBL/GenBank/DDBJ whole genome shotgun (WGS) entry which is preliminary data.</text>
</comment>
<feature type="compositionally biased region" description="Polar residues" evidence="1">
    <location>
        <begin position="127"/>
        <end position="137"/>
    </location>
</feature>
<dbReference type="AlphaFoldDB" id="A0A0L0CEE3"/>
<feature type="region of interest" description="Disordered" evidence="1">
    <location>
        <begin position="958"/>
        <end position="980"/>
    </location>
</feature>
<evidence type="ECO:0000313" key="4">
    <source>
        <dbReference type="Proteomes" id="UP000037069"/>
    </source>
</evidence>
<dbReference type="Gene3D" id="2.10.70.10">
    <property type="entry name" value="Complement Module, domain 1"/>
    <property type="match status" value="1"/>
</dbReference>
<dbReference type="STRING" id="7375.A0A0L0CEE3"/>
<feature type="signal peptide" evidence="2">
    <location>
        <begin position="1"/>
        <end position="24"/>
    </location>
</feature>
<feature type="compositionally biased region" description="Low complexity" evidence="1">
    <location>
        <begin position="362"/>
        <end position="377"/>
    </location>
</feature>
<gene>
    <name evidence="3" type="ORF">FF38_10716</name>
</gene>
<feature type="compositionally biased region" description="Basic residues" evidence="1">
    <location>
        <begin position="401"/>
        <end position="418"/>
    </location>
</feature>
<feature type="region of interest" description="Disordered" evidence="1">
    <location>
        <begin position="397"/>
        <end position="490"/>
    </location>
</feature>
<feature type="chain" id="PRO_5005535946" description="VWFC domain-containing protein" evidence="2">
    <location>
        <begin position="25"/>
        <end position="1085"/>
    </location>
</feature>
<evidence type="ECO:0000313" key="3">
    <source>
        <dbReference type="EMBL" id="KNC30778.1"/>
    </source>
</evidence>
<feature type="compositionally biased region" description="Low complexity" evidence="1">
    <location>
        <begin position="797"/>
        <end position="832"/>
    </location>
</feature>
<feature type="compositionally biased region" description="Basic and acidic residues" evidence="1">
    <location>
        <begin position="478"/>
        <end position="487"/>
    </location>
</feature>
<keyword evidence="4" id="KW-1185">Reference proteome</keyword>
<feature type="region of interest" description="Disordered" evidence="1">
    <location>
        <begin position="127"/>
        <end position="148"/>
    </location>
</feature>
<dbReference type="SUPFAM" id="SSF57603">
    <property type="entry name" value="FnI-like domain"/>
    <property type="match status" value="2"/>
</dbReference>
<proteinExistence type="predicted"/>
<feature type="region of interest" description="Disordered" evidence="1">
    <location>
        <begin position="797"/>
        <end position="836"/>
    </location>
</feature>
<feature type="compositionally biased region" description="Low complexity" evidence="1">
    <location>
        <begin position="963"/>
        <end position="980"/>
    </location>
</feature>
<evidence type="ECO:0000256" key="2">
    <source>
        <dbReference type="SAM" id="SignalP"/>
    </source>
</evidence>
<reference evidence="3 4" key="1">
    <citation type="journal article" date="2015" name="Nat. Commun.">
        <title>Lucilia cuprina genome unlocks parasitic fly biology to underpin future interventions.</title>
        <authorList>
            <person name="Anstead C.A."/>
            <person name="Korhonen P.K."/>
            <person name="Young N.D."/>
            <person name="Hall R.S."/>
            <person name="Jex A.R."/>
            <person name="Murali S.C."/>
            <person name="Hughes D.S."/>
            <person name="Lee S.F."/>
            <person name="Perry T."/>
            <person name="Stroehlein A.J."/>
            <person name="Ansell B.R."/>
            <person name="Breugelmans B."/>
            <person name="Hofmann A."/>
            <person name="Qu J."/>
            <person name="Dugan S."/>
            <person name="Lee S.L."/>
            <person name="Chao H."/>
            <person name="Dinh H."/>
            <person name="Han Y."/>
            <person name="Doddapaneni H.V."/>
            <person name="Worley K.C."/>
            <person name="Muzny D.M."/>
            <person name="Ioannidis P."/>
            <person name="Waterhouse R.M."/>
            <person name="Zdobnov E.M."/>
            <person name="James P.J."/>
            <person name="Bagnall N.H."/>
            <person name="Kotze A.C."/>
            <person name="Gibbs R.A."/>
            <person name="Richards S."/>
            <person name="Batterham P."/>
            <person name="Gasser R.B."/>
        </authorList>
    </citation>
    <scope>NUCLEOTIDE SEQUENCE [LARGE SCALE GENOMIC DNA]</scope>
    <source>
        <strain evidence="3 4">LS</strain>
        <tissue evidence="3">Full body</tissue>
    </source>
</reference>
<accession>A0A0L0CEE3</accession>
<name>A0A0L0CEE3_LUCCU</name>
<feature type="region of interest" description="Disordered" evidence="1">
    <location>
        <begin position="317"/>
        <end position="380"/>
    </location>
</feature>
<feature type="compositionally biased region" description="Low complexity" evidence="1">
    <location>
        <begin position="771"/>
        <end position="781"/>
    </location>
</feature>
<sequence length="1085" mass="121490">MWNFQRIICIWICCVSCMFGTTQLSSLVQAVPYEYFDDHEQSFYDLDSEQIQAKYDTRLLSQQMLQTEQQQQQHSENLKGFLNYGSEDITANIAVSGNTNNKLETRKQNDAGASSYLSKTTTKLKSNDGQTLKNVGANTADDDDDDERNDWLEETATKAAASTSAITETLDELHLPRAASCFTNGQKYTHGQKVPRLDNCEVCLCMDGEIFCWWEKCDKKSAKTSTTYDDYSTPFEESSTTRMQLNPKTTYKTTLKPMKKPKTNEDYKYDDDDSAEIREMQQEYEGLKEQLMRTEHVQEQHKIHHNKQMVKKKIYQQQEEEKHNKKIKEQNKKKQEEQQQQQHHKQQHKTSEHFEQHHHPHNYNNNHDYSSSGSSSSKILNFPENLPSVLYYDYKTEEHHQHQHQHREQHLKHQKQKQQQKLLLQQHEKELKHRQQLQQQQQQQHHVNRHHECGQDFNTYSSTAHNTPVTGTGVGSRAGDETKHHDGIGGPSTTFKYFSNGNENIYNGDLQTDSDILPEPPTKKPKFSTSITDTTATTKTTGIPISQLHRLSTSMMATTAVAITKSSSTASATTSKTLANTRPTASMPLKKQIFSPWDYNKPNTDKINNNGNNKNNNNNDNNNNNNESTEDIIDTDDQGDAFHRWLTSTETNNKNNFTLNDAISGRDDAGGFASTAVGGGGSGLLDASNSDYNVEDRNYENFDLVAETGLSTAKATSRPLTTIGAAAAITTTTINAFHMNGGEGGRERPVAIYDDNGDMYENSQKPKYEQNFSDNNSYNSNNNGIINSNGYISNNNNNISPFSSNPYQNYNRNNNNNNMDRPTSSGSSSTTSNEDNGVASVVNIDIMLTASSADSQQQQKEERPQETNIETTNQHSQLQQDFEREKQIAKTQLKFMQPPTLISNTNDVDNNNPLYSIINDNTKNYNKSSSSGNSNQTITNIVVGDGLNIEERQTAQQKNVGVNLSSSDSSSNNSNSAATTHSLLSSSDSFSFNRISAVVSQTNATSATTVGATPPPLSTTLSPERQCNVMGTLYKIGDILPQDTGNCLQCICIDGSTSDDTPRVTCSPHNCPPLVLPDLFDATGY</sequence>